<dbReference type="EMBL" id="JBHSAY010000015">
    <property type="protein sequence ID" value="MFC4134195.1"/>
    <property type="molecule type" value="Genomic_DNA"/>
</dbReference>
<dbReference type="Proteomes" id="UP001595816">
    <property type="component" value="Unassembled WGS sequence"/>
</dbReference>
<dbReference type="RefSeq" id="WP_253761624.1">
    <property type="nucleotide sequence ID" value="NZ_JAMZDZ010000001.1"/>
</dbReference>
<accession>A0ABV8LVA6</accession>
<reference evidence="2" key="1">
    <citation type="journal article" date="2019" name="Int. J. Syst. Evol. Microbiol.">
        <title>The Global Catalogue of Microorganisms (GCM) 10K type strain sequencing project: providing services to taxonomists for standard genome sequencing and annotation.</title>
        <authorList>
            <consortium name="The Broad Institute Genomics Platform"/>
            <consortium name="The Broad Institute Genome Sequencing Center for Infectious Disease"/>
            <person name="Wu L."/>
            <person name="Ma J."/>
        </authorList>
    </citation>
    <scope>NUCLEOTIDE SEQUENCE [LARGE SCALE GENOMIC DNA]</scope>
    <source>
        <strain evidence="2">CGMCC 4.7289</strain>
    </source>
</reference>
<evidence type="ECO:0000313" key="2">
    <source>
        <dbReference type="Proteomes" id="UP001595816"/>
    </source>
</evidence>
<protein>
    <submittedName>
        <fullName evidence="1">Uncharacterized protein</fullName>
    </submittedName>
</protein>
<comment type="caution">
    <text evidence="1">The sequence shown here is derived from an EMBL/GenBank/DDBJ whole genome shotgun (WGS) entry which is preliminary data.</text>
</comment>
<sequence length="64" mass="6946">MTPTRPGAAVAPAWRAYHPPEVSGPEPVADPWPQLPDDTELWSAVPPLFTTDRLARLDKEQAGA</sequence>
<organism evidence="1 2">
    <name type="scientific">Hamadaea flava</name>
    <dbReference type="NCBI Taxonomy" id="1742688"/>
    <lineage>
        <taxon>Bacteria</taxon>
        <taxon>Bacillati</taxon>
        <taxon>Actinomycetota</taxon>
        <taxon>Actinomycetes</taxon>
        <taxon>Micromonosporales</taxon>
        <taxon>Micromonosporaceae</taxon>
        <taxon>Hamadaea</taxon>
    </lineage>
</organism>
<gene>
    <name evidence="1" type="ORF">ACFOZ4_26595</name>
</gene>
<name>A0ABV8LVA6_9ACTN</name>
<proteinExistence type="predicted"/>
<keyword evidence="2" id="KW-1185">Reference proteome</keyword>
<evidence type="ECO:0000313" key="1">
    <source>
        <dbReference type="EMBL" id="MFC4134195.1"/>
    </source>
</evidence>